<accession>A0A023AXV2</accession>
<dbReference type="Proteomes" id="UP000019763">
    <property type="component" value="Unassembled WGS sequence"/>
</dbReference>
<organism evidence="2 3">
    <name type="scientific">Gregarina niphandrodes</name>
    <name type="common">Septate eugregarine</name>
    <dbReference type="NCBI Taxonomy" id="110365"/>
    <lineage>
        <taxon>Eukaryota</taxon>
        <taxon>Sar</taxon>
        <taxon>Alveolata</taxon>
        <taxon>Apicomplexa</taxon>
        <taxon>Conoidasida</taxon>
        <taxon>Gregarinasina</taxon>
        <taxon>Eugregarinorida</taxon>
        <taxon>Gregarinidae</taxon>
        <taxon>Gregarina</taxon>
    </lineage>
</organism>
<dbReference type="EMBL" id="AFNH02001281">
    <property type="protein sequence ID" value="EZG43464.1"/>
    <property type="molecule type" value="Genomic_DNA"/>
</dbReference>
<dbReference type="VEuPathDB" id="CryptoDB:GNI_171060"/>
<feature type="compositionally biased region" description="Low complexity" evidence="1">
    <location>
        <begin position="85"/>
        <end position="97"/>
    </location>
</feature>
<feature type="region of interest" description="Disordered" evidence="1">
    <location>
        <begin position="78"/>
        <end position="132"/>
    </location>
</feature>
<gene>
    <name evidence="2" type="ORF">GNI_171060</name>
</gene>
<protein>
    <submittedName>
        <fullName evidence="2">Uncharacterized protein</fullName>
    </submittedName>
</protein>
<reference evidence="2" key="1">
    <citation type="submission" date="2013-12" db="EMBL/GenBank/DDBJ databases">
        <authorList>
            <person name="Omoto C.K."/>
            <person name="Sibley D."/>
            <person name="Venepally P."/>
            <person name="Hadjithomas M."/>
            <person name="Karamycheva S."/>
            <person name="Brunk B."/>
            <person name="Roos D."/>
            <person name="Caler E."/>
            <person name="Lorenzi H."/>
        </authorList>
    </citation>
    <scope>NUCLEOTIDE SEQUENCE</scope>
</reference>
<feature type="compositionally biased region" description="Basic and acidic residues" evidence="1">
    <location>
        <begin position="104"/>
        <end position="132"/>
    </location>
</feature>
<dbReference type="AlphaFoldDB" id="A0A023AXV2"/>
<feature type="compositionally biased region" description="Basic and acidic residues" evidence="1">
    <location>
        <begin position="169"/>
        <end position="200"/>
    </location>
</feature>
<name>A0A023AXV2_GRENI</name>
<feature type="region of interest" description="Disordered" evidence="1">
    <location>
        <begin position="165"/>
        <end position="200"/>
    </location>
</feature>
<proteinExistence type="predicted"/>
<keyword evidence="3" id="KW-1185">Reference proteome</keyword>
<feature type="compositionally biased region" description="Basic and acidic residues" evidence="1">
    <location>
        <begin position="309"/>
        <end position="318"/>
    </location>
</feature>
<sequence>MKSLSAVGNGLECQELLASLNYWVTFDGHSFNLVELYKARSALQDEKEEPAITAVLMSTLEKMKGIENDYTLWVRQRGRSDGHQSAEQQQLAEEQQSTEVQPTESKEAEQQKEQHKEVEQKEAEQREAAGKRLEARLASDQDFQVEVLKPLAQLFMAAQFSIQTRGKGSQKEGSQKEGSQKEGSQKEGSQKEVRGFPGLSEKDVETINQWNCDYASAFSSAKTASGNLATELVCSSMDELVAVFSTAEVSIDKGALIMPGTPTTSSMTANTSILTGAGKSQSSWRAAQQFIPQLPKAANNPFAQPRTLRGREPRARAA</sequence>
<comment type="caution">
    <text evidence="2">The sequence shown here is derived from an EMBL/GenBank/DDBJ whole genome shotgun (WGS) entry which is preliminary data.</text>
</comment>
<evidence type="ECO:0000313" key="2">
    <source>
        <dbReference type="EMBL" id="EZG43464.1"/>
    </source>
</evidence>
<evidence type="ECO:0000313" key="3">
    <source>
        <dbReference type="Proteomes" id="UP000019763"/>
    </source>
</evidence>
<evidence type="ECO:0000256" key="1">
    <source>
        <dbReference type="SAM" id="MobiDB-lite"/>
    </source>
</evidence>
<dbReference type="GeneID" id="22915858"/>
<feature type="region of interest" description="Disordered" evidence="1">
    <location>
        <begin position="295"/>
        <end position="318"/>
    </location>
</feature>
<dbReference type="RefSeq" id="XP_011133315.1">
    <property type="nucleotide sequence ID" value="XM_011135013.1"/>
</dbReference>